<dbReference type="InterPro" id="IPR034202">
    <property type="entry name" value="Subtilisin_Carlsberg-like"/>
</dbReference>
<dbReference type="EMBL" id="SWCI01000005">
    <property type="protein sequence ID" value="TKB48960.1"/>
    <property type="molecule type" value="Genomic_DNA"/>
</dbReference>
<feature type="signal peptide" evidence="10">
    <location>
        <begin position="1"/>
        <end position="25"/>
    </location>
</feature>
<dbReference type="Pfam" id="PF02225">
    <property type="entry name" value="PA"/>
    <property type="match status" value="1"/>
</dbReference>
<dbReference type="InterPro" id="IPR022398">
    <property type="entry name" value="Peptidase_S8_His-AS"/>
</dbReference>
<dbReference type="RefSeq" id="WP_136853153.1">
    <property type="nucleotide sequence ID" value="NZ_SWCI01000005.1"/>
</dbReference>
<dbReference type="Proteomes" id="UP000305674">
    <property type="component" value="Unassembled WGS sequence"/>
</dbReference>
<dbReference type="InterPro" id="IPR037045">
    <property type="entry name" value="S8pro/Inhibitor_I9_sf"/>
</dbReference>
<feature type="region of interest" description="Disordered" evidence="9">
    <location>
        <begin position="505"/>
        <end position="528"/>
    </location>
</feature>
<feature type="compositionally biased region" description="Basic residues" evidence="9">
    <location>
        <begin position="519"/>
        <end position="528"/>
    </location>
</feature>
<feature type="active site" description="Charge relay system" evidence="7 8">
    <location>
        <position position="440"/>
    </location>
</feature>
<evidence type="ECO:0000256" key="5">
    <source>
        <dbReference type="ARBA" id="ARBA00022801"/>
    </source>
</evidence>
<dbReference type="Gene3D" id="3.30.70.80">
    <property type="entry name" value="Peptidase S8 propeptide/proteinase inhibitor I9"/>
    <property type="match status" value="1"/>
</dbReference>
<dbReference type="PROSITE" id="PS00137">
    <property type="entry name" value="SUBTILASE_HIS"/>
    <property type="match status" value="1"/>
</dbReference>
<name>A0A4U1BF26_9GAMM</name>
<dbReference type="GO" id="GO:0005615">
    <property type="term" value="C:extracellular space"/>
    <property type="evidence" value="ECO:0007669"/>
    <property type="project" value="TreeGrafter"/>
</dbReference>
<keyword evidence="3 8" id="KW-0645">Protease</keyword>
<evidence type="ECO:0000256" key="1">
    <source>
        <dbReference type="ARBA" id="ARBA00011073"/>
    </source>
</evidence>
<comment type="caution">
    <text evidence="13">The sequence shown here is derived from an EMBL/GenBank/DDBJ whole genome shotgun (WGS) entry which is preliminary data.</text>
</comment>
<keyword evidence="10" id="KW-0732">Signal</keyword>
<dbReference type="OrthoDB" id="9790784at2"/>
<feature type="domain" description="PA" evidence="12">
    <location>
        <begin position="338"/>
        <end position="417"/>
    </location>
</feature>
<dbReference type="PANTHER" id="PTHR43806:SF11">
    <property type="entry name" value="CEREVISIN-RELATED"/>
    <property type="match status" value="1"/>
</dbReference>
<evidence type="ECO:0000256" key="6">
    <source>
        <dbReference type="ARBA" id="ARBA00022825"/>
    </source>
</evidence>
<reference evidence="13 14" key="1">
    <citation type="submission" date="2019-04" db="EMBL/GenBank/DDBJ databases">
        <authorList>
            <person name="Hwang J.C."/>
        </authorList>
    </citation>
    <scope>NUCLEOTIDE SEQUENCE [LARGE SCALE GENOMIC DNA]</scope>
    <source>
        <strain evidence="13 14">IMCC35001</strain>
    </source>
</reference>
<keyword evidence="2" id="KW-0134">Cell wall</keyword>
<dbReference type="InterPro" id="IPR015500">
    <property type="entry name" value="Peptidase_S8_subtilisin-rel"/>
</dbReference>
<feature type="active site" description="Charge relay system" evidence="7 8">
    <location>
        <position position="159"/>
    </location>
</feature>
<organism evidence="13 14">
    <name type="scientific">Ferrimonas sediminicola</name>
    <dbReference type="NCBI Taxonomy" id="2569538"/>
    <lineage>
        <taxon>Bacteria</taxon>
        <taxon>Pseudomonadati</taxon>
        <taxon>Pseudomonadota</taxon>
        <taxon>Gammaproteobacteria</taxon>
        <taxon>Alteromonadales</taxon>
        <taxon>Ferrimonadaceae</taxon>
        <taxon>Ferrimonas</taxon>
    </lineage>
</organism>
<comment type="similarity">
    <text evidence="1 8">Belongs to the peptidase S8 family.</text>
</comment>
<evidence type="ECO:0000256" key="9">
    <source>
        <dbReference type="SAM" id="MobiDB-lite"/>
    </source>
</evidence>
<gene>
    <name evidence="13" type="ORF">FCL40_09990</name>
</gene>
<dbReference type="InterPro" id="IPR023828">
    <property type="entry name" value="Peptidase_S8_Ser-AS"/>
</dbReference>
<dbReference type="SUPFAM" id="SSF54897">
    <property type="entry name" value="Protease propeptides/inhibitors"/>
    <property type="match status" value="1"/>
</dbReference>
<feature type="compositionally biased region" description="Gly residues" evidence="9">
    <location>
        <begin position="505"/>
        <end position="517"/>
    </location>
</feature>
<evidence type="ECO:0000259" key="12">
    <source>
        <dbReference type="Pfam" id="PF02225"/>
    </source>
</evidence>
<evidence type="ECO:0000259" key="11">
    <source>
        <dbReference type="Pfam" id="PF00082"/>
    </source>
</evidence>
<dbReference type="AlphaFoldDB" id="A0A4U1BF26"/>
<dbReference type="PRINTS" id="PR00723">
    <property type="entry name" value="SUBTILISIN"/>
</dbReference>
<proteinExistence type="inferred from homology"/>
<dbReference type="GO" id="GO:0006508">
    <property type="term" value="P:proteolysis"/>
    <property type="evidence" value="ECO:0007669"/>
    <property type="project" value="UniProtKB-KW"/>
</dbReference>
<feature type="chain" id="PRO_5020309314" evidence="10">
    <location>
        <begin position="26"/>
        <end position="528"/>
    </location>
</feature>
<evidence type="ECO:0000256" key="3">
    <source>
        <dbReference type="ARBA" id="ARBA00022670"/>
    </source>
</evidence>
<feature type="active site" description="Charge relay system" evidence="7 8">
    <location>
        <position position="125"/>
    </location>
</feature>
<evidence type="ECO:0000256" key="8">
    <source>
        <dbReference type="PROSITE-ProRule" id="PRU01240"/>
    </source>
</evidence>
<evidence type="ECO:0000313" key="13">
    <source>
        <dbReference type="EMBL" id="TKB48960.1"/>
    </source>
</evidence>
<evidence type="ECO:0000256" key="2">
    <source>
        <dbReference type="ARBA" id="ARBA00022512"/>
    </source>
</evidence>
<dbReference type="PROSITE" id="PS51892">
    <property type="entry name" value="SUBTILASE"/>
    <property type="match status" value="1"/>
</dbReference>
<dbReference type="SUPFAM" id="SSF52743">
    <property type="entry name" value="Subtilisin-like"/>
    <property type="match status" value="1"/>
</dbReference>
<dbReference type="InterPro" id="IPR003137">
    <property type="entry name" value="PA_domain"/>
</dbReference>
<evidence type="ECO:0000256" key="7">
    <source>
        <dbReference type="PIRSR" id="PIRSR615500-1"/>
    </source>
</evidence>
<evidence type="ECO:0000313" key="14">
    <source>
        <dbReference type="Proteomes" id="UP000305674"/>
    </source>
</evidence>
<dbReference type="GO" id="GO:0004252">
    <property type="term" value="F:serine-type endopeptidase activity"/>
    <property type="evidence" value="ECO:0007669"/>
    <property type="project" value="UniProtKB-UniRule"/>
</dbReference>
<keyword evidence="14" id="KW-1185">Reference proteome</keyword>
<evidence type="ECO:0000256" key="10">
    <source>
        <dbReference type="SAM" id="SignalP"/>
    </source>
</evidence>
<dbReference type="PANTHER" id="PTHR43806">
    <property type="entry name" value="PEPTIDASE S8"/>
    <property type="match status" value="1"/>
</dbReference>
<dbReference type="InterPro" id="IPR036852">
    <property type="entry name" value="Peptidase_S8/S53_dom_sf"/>
</dbReference>
<keyword evidence="2" id="KW-0964">Secreted</keyword>
<dbReference type="InterPro" id="IPR000209">
    <property type="entry name" value="Peptidase_S8/S53_dom"/>
</dbReference>
<dbReference type="PROSITE" id="PS00138">
    <property type="entry name" value="SUBTILASE_SER"/>
    <property type="match status" value="1"/>
</dbReference>
<keyword evidence="5 8" id="KW-0378">Hydrolase</keyword>
<dbReference type="Gene3D" id="3.50.30.30">
    <property type="match status" value="1"/>
</dbReference>
<feature type="domain" description="Peptidase S8/S53" evidence="11">
    <location>
        <begin position="117"/>
        <end position="488"/>
    </location>
</feature>
<keyword evidence="4" id="KW-0479">Metal-binding</keyword>
<evidence type="ECO:0000256" key="4">
    <source>
        <dbReference type="ARBA" id="ARBA00022723"/>
    </source>
</evidence>
<dbReference type="Pfam" id="PF00082">
    <property type="entry name" value="Peptidase_S8"/>
    <property type="match status" value="1"/>
</dbReference>
<dbReference type="Gene3D" id="3.40.50.200">
    <property type="entry name" value="Peptidase S8/S53 domain"/>
    <property type="match status" value="1"/>
</dbReference>
<accession>A0A4U1BF26</accession>
<dbReference type="InterPro" id="IPR050131">
    <property type="entry name" value="Peptidase_S8_subtilisin-like"/>
</dbReference>
<sequence length="528" mass="53709">MTPIKKSALAATTLAALSLVNLGHAADDMERYIVKFKTGTGQGVAASVAQSKGKVERVLANYDAMAVSLPAPALKGLEHNPNVEYVEADTKRYLMSQTVPYGIPMVQADMLSDAAASNTLVCIIDSGYDGSHEDLNHNGAVQGTNDAGTGNWYTDENSHGTHVAGTIAGVANDVGVVGVLPNSNLNLHIIKVFGADGWAYSSGLVAALDACKAAKTDRQLERMVINMSLGGSRSNRTEMGAFDQAFAEGILSIAAAGNDGNTRHSYPASYDSVISVAAIDEHKLVADFSQKTNQVELSGPGVGVLSSVPMNSAAKSDLTVNGAAIASAMMDGSPIQSVSGDLVDCGTGEASCAASGKICLIARGNVSFADKVLNCESNGGIGAVIYNNEPGMLYGTLGETATSIPSVGISDTDGAALQASLGTADLAVATDHYAYFDGTSMATPHVVGVAALVWSNNPTCSNAEVRSALASTAEDLGVAGRDDAYGYGLVRAYDAHLALANCTGSSGGGDTGGGGKPSKGPKGKPTSK</sequence>
<protein>
    <submittedName>
        <fullName evidence="13">Peptidase S8</fullName>
    </submittedName>
</protein>
<keyword evidence="6 8" id="KW-0720">Serine protease</keyword>
<dbReference type="GO" id="GO:0046872">
    <property type="term" value="F:metal ion binding"/>
    <property type="evidence" value="ECO:0007669"/>
    <property type="project" value="UniProtKB-KW"/>
</dbReference>
<dbReference type="CDD" id="cd07477">
    <property type="entry name" value="Peptidases_S8_Subtilisin_subset"/>
    <property type="match status" value="1"/>
</dbReference>